<reference evidence="1" key="1">
    <citation type="journal article" date="2020" name="Nature">
        <title>Giant virus diversity and host interactions through global metagenomics.</title>
        <authorList>
            <person name="Schulz F."/>
            <person name="Roux S."/>
            <person name="Paez-Espino D."/>
            <person name="Jungbluth S."/>
            <person name="Walsh D.A."/>
            <person name="Denef V.J."/>
            <person name="McMahon K.D."/>
            <person name="Konstantinidis K.T."/>
            <person name="Eloe-Fadrosh E.A."/>
            <person name="Kyrpides N.C."/>
            <person name="Woyke T."/>
        </authorList>
    </citation>
    <scope>NUCLEOTIDE SEQUENCE</scope>
    <source>
        <strain evidence="1">GVMAG-M-3300023184-101</strain>
    </source>
</reference>
<name>A0A6C0HGJ7_9ZZZZ</name>
<proteinExistence type="predicted"/>
<protein>
    <submittedName>
        <fullName evidence="1">Uncharacterized protein</fullName>
    </submittedName>
</protein>
<accession>A0A6C0HGJ7</accession>
<dbReference type="AlphaFoldDB" id="A0A6C0HGJ7"/>
<sequence>MVAATATASLPNLNLKIKIPVKDPEAVLRKANILSMLRFMCNDINDTQTTLNSIFNRLSKEPITCIKYHPIAMISGRPIVYVTSMVINDTEIPINMGFYKSTGISRSDSTIKECWFPTTQAIRITEDKYRLEKPEDNYILKYENCYNLSNHDILEQEELLHYGRFINKKYASVCYFLYKHNTLLADSLFVPIEPHRIIVYSVFLQGKESILLSDDK</sequence>
<evidence type="ECO:0000313" key="1">
    <source>
        <dbReference type="EMBL" id="QHT79751.1"/>
    </source>
</evidence>
<organism evidence="1">
    <name type="scientific">viral metagenome</name>
    <dbReference type="NCBI Taxonomy" id="1070528"/>
    <lineage>
        <taxon>unclassified sequences</taxon>
        <taxon>metagenomes</taxon>
        <taxon>organismal metagenomes</taxon>
    </lineage>
</organism>
<dbReference type="EMBL" id="MN739954">
    <property type="protein sequence ID" value="QHT79751.1"/>
    <property type="molecule type" value="Genomic_DNA"/>
</dbReference>